<dbReference type="SMART" id="SM01320">
    <property type="entry name" value="TRP_N"/>
    <property type="match status" value="1"/>
</dbReference>
<feature type="region of interest" description="Disordered" evidence="7">
    <location>
        <begin position="89"/>
        <end position="120"/>
    </location>
</feature>
<evidence type="ECO:0000256" key="2">
    <source>
        <dbReference type="ARBA" id="ARBA00010642"/>
    </source>
</evidence>
<dbReference type="AlphaFoldDB" id="A0A0F4YW04"/>
<accession>A0A0F4YW04</accession>
<comment type="similarity">
    <text evidence="2">Belongs to the transient receptor potential (TRP) ion channel family.</text>
</comment>
<dbReference type="InterPro" id="IPR032800">
    <property type="entry name" value="TRP_N"/>
</dbReference>
<evidence type="ECO:0000256" key="5">
    <source>
        <dbReference type="ARBA" id="ARBA00022989"/>
    </source>
</evidence>
<proteinExistence type="inferred from homology"/>
<evidence type="ECO:0000256" key="7">
    <source>
        <dbReference type="SAM" id="MobiDB-lite"/>
    </source>
</evidence>
<evidence type="ECO:0000313" key="10">
    <source>
        <dbReference type="EMBL" id="KKA22409.1"/>
    </source>
</evidence>
<evidence type="ECO:0000256" key="8">
    <source>
        <dbReference type="SAM" id="Phobius"/>
    </source>
</evidence>
<feature type="transmembrane region" description="Helical" evidence="8">
    <location>
        <begin position="797"/>
        <end position="816"/>
    </location>
</feature>
<evidence type="ECO:0000259" key="9">
    <source>
        <dbReference type="SMART" id="SM01320"/>
    </source>
</evidence>
<protein>
    <submittedName>
        <fullName evidence="10">DUF907 domain protein</fullName>
    </submittedName>
</protein>
<dbReference type="STRING" id="1408163.A0A0F4YW04"/>
<feature type="transmembrane region" description="Helical" evidence="8">
    <location>
        <begin position="709"/>
        <end position="731"/>
    </location>
</feature>
<feature type="compositionally biased region" description="Basic and acidic residues" evidence="7">
    <location>
        <begin position="952"/>
        <end position="967"/>
    </location>
</feature>
<dbReference type="GeneID" id="25315964"/>
<comment type="caution">
    <text evidence="10">The sequence shown here is derived from an EMBL/GenBank/DDBJ whole genome shotgun (WGS) entry which is preliminary data.</text>
</comment>
<feature type="compositionally biased region" description="Basic residues" evidence="7">
    <location>
        <begin position="103"/>
        <end position="113"/>
    </location>
</feature>
<dbReference type="PANTHER" id="PTHR31145">
    <property type="entry name" value="INTEGRAL MEMBRANE PROTEIN (AFU_ORTHOLOGUE AFUA_7G01610)"/>
    <property type="match status" value="1"/>
</dbReference>
<organism evidence="10 11">
    <name type="scientific">Rasamsonia emersonii (strain ATCC 16479 / CBS 393.64 / IMI 116815)</name>
    <dbReference type="NCBI Taxonomy" id="1408163"/>
    <lineage>
        <taxon>Eukaryota</taxon>
        <taxon>Fungi</taxon>
        <taxon>Dikarya</taxon>
        <taxon>Ascomycota</taxon>
        <taxon>Pezizomycotina</taxon>
        <taxon>Eurotiomycetes</taxon>
        <taxon>Eurotiomycetidae</taxon>
        <taxon>Eurotiales</taxon>
        <taxon>Trichocomaceae</taxon>
        <taxon>Rasamsonia</taxon>
    </lineage>
</organism>
<keyword evidence="4" id="KW-0732">Signal</keyword>
<keyword evidence="3 8" id="KW-0812">Transmembrane</keyword>
<evidence type="ECO:0000256" key="1">
    <source>
        <dbReference type="ARBA" id="ARBA00004141"/>
    </source>
</evidence>
<feature type="transmembrane region" description="Helical" evidence="8">
    <location>
        <begin position="828"/>
        <end position="847"/>
    </location>
</feature>
<evidence type="ECO:0000256" key="3">
    <source>
        <dbReference type="ARBA" id="ARBA00022692"/>
    </source>
</evidence>
<dbReference type="GO" id="GO:0055085">
    <property type="term" value="P:transmembrane transport"/>
    <property type="evidence" value="ECO:0007669"/>
    <property type="project" value="TreeGrafter"/>
</dbReference>
<dbReference type="Pfam" id="PF06011">
    <property type="entry name" value="TRP"/>
    <property type="match status" value="1"/>
</dbReference>
<feature type="transmembrane region" description="Helical" evidence="8">
    <location>
        <begin position="634"/>
        <end position="662"/>
    </location>
</feature>
<comment type="subcellular location">
    <subcellularLocation>
        <location evidence="1">Membrane</location>
        <topology evidence="1">Multi-pass membrane protein</topology>
    </subcellularLocation>
</comment>
<dbReference type="Proteomes" id="UP000053958">
    <property type="component" value="Unassembled WGS sequence"/>
</dbReference>
<evidence type="ECO:0000256" key="6">
    <source>
        <dbReference type="ARBA" id="ARBA00023136"/>
    </source>
</evidence>
<dbReference type="RefSeq" id="XP_013329021.1">
    <property type="nucleotide sequence ID" value="XM_013473567.1"/>
</dbReference>
<dbReference type="OrthoDB" id="2115177at2759"/>
<keyword evidence="6 8" id="KW-0472">Membrane</keyword>
<feature type="transmembrane region" description="Helical" evidence="8">
    <location>
        <begin position="683"/>
        <end position="703"/>
    </location>
</feature>
<dbReference type="GO" id="GO:0009272">
    <property type="term" value="P:fungal-type cell wall biogenesis"/>
    <property type="evidence" value="ECO:0007669"/>
    <property type="project" value="TreeGrafter"/>
</dbReference>
<dbReference type="InterPro" id="IPR040241">
    <property type="entry name" value="TRP_Flc/Pkd2-like"/>
</dbReference>
<name>A0A0F4YW04_RASE3</name>
<keyword evidence="5 8" id="KW-1133">Transmembrane helix</keyword>
<sequence>MLLVCPDLSACTTGPQPVPWAAMQVIGLSFVWWSPSSAFLVAGENISLDQSKQRGQQHCGLCRDNFIYRLAWVTPEALIRNSNTVAPAMPPQAPSSTSNLLSSHRHRARLKRTGHSDGPGCWTAQDSGHCGAPAKLMNGMDGGRQVPSFNSNHGVMSTATPEGTVQLERWQTALNLPGMSLRAAWAAVSASCLAPGTGAAAGREPPAARPRFQPAVTTASHHDYYFPISVSSVTERFSPSTRCPLPLPVVRFQSVILTRLTSCLSTDFSACPLTDAPRNTSVAMRINPWSAAVCAAAGFLPAQILAADILKTNGYTVCSAHSTVQVQRFNIEYDRTTQKLTFDVAGTSDKVQNVTASLYVSAYGRQVYQKDFDPCAPDTKVDQLCPVPAGNFAAQGVQTIPSEYADMIPAIAFSIPDLEGQAKLELKSQDGGANVACIESGVSNGRTAQVPAVSYAAVGIAGAALAMSGLSAMGVVAHPGAASASPGFGDVMGWFHSVATSGMLSVDYPSVYRSFTSNFGFSTGLIPWGQMQISIDNFRNMTGGNLTDDSYQYLRNATLVYDDGSSNSSSVTKRALDLFLGRSRLLARDISTSVNGTGNVSDAGDSSSFEHVVHGIQAYAEQLSIPQANTFMTILLFFAIVIAAIVVGILLCKVVLEVWALYGNLPSSLSDFRQHYWSLLARTITNLILIVYGIWTLYCIYQFTRGDSWAAKLLAAVTLAIFTGVLVFFTVRIAQLARRYRNAKGDPSILYEDMEVWRKYSLFYDSYKRDYWWLFVPAIVYMFVRGCIIAAGEGHGLFQTGGQLIVEALMLILLLWSRPYVAKSSQWINITIQVVRVLSVACILVFVQELGISQTTKTITGIVLIAIQSTLTGLLAILIAVNAIITCIRENPHMKRMKREKMNQDLDNLTPLDARNSLLMDGPRPRGDMQEMSKFNMTGPYEPYRHQALPKKGHESTERLIPDDSFDHHHHQHTRSLSGGRSPTPEDYSHPPHTYGVAY</sequence>
<dbReference type="Pfam" id="PF14558">
    <property type="entry name" value="TRP_N"/>
    <property type="match status" value="1"/>
</dbReference>
<dbReference type="EMBL" id="LASV01000143">
    <property type="protein sequence ID" value="KKA22409.1"/>
    <property type="molecule type" value="Genomic_DNA"/>
</dbReference>
<dbReference type="InterPro" id="IPR010308">
    <property type="entry name" value="TRP_C"/>
</dbReference>
<feature type="domain" description="ML-like" evidence="9">
    <location>
        <begin position="308"/>
        <end position="449"/>
    </location>
</feature>
<feature type="region of interest" description="Disordered" evidence="7">
    <location>
        <begin position="914"/>
        <end position="999"/>
    </location>
</feature>
<feature type="transmembrane region" description="Helical" evidence="8">
    <location>
        <begin position="771"/>
        <end position="791"/>
    </location>
</feature>
<feature type="transmembrane region" description="Helical" evidence="8">
    <location>
        <begin position="859"/>
        <end position="888"/>
    </location>
</feature>
<reference evidence="10 11" key="1">
    <citation type="submission" date="2015-04" db="EMBL/GenBank/DDBJ databases">
        <authorList>
            <person name="Heijne W.H."/>
            <person name="Fedorova N.D."/>
            <person name="Nierman W.C."/>
            <person name="Vollebregt A.W."/>
            <person name="Zhao Z."/>
            <person name="Wu L."/>
            <person name="Kumar M."/>
            <person name="Stam H."/>
            <person name="van den Berg M.A."/>
            <person name="Pel H.J."/>
        </authorList>
    </citation>
    <scope>NUCLEOTIDE SEQUENCE [LARGE SCALE GENOMIC DNA]</scope>
    <source>
        <strain evidence="10 11">CBS 393.64</strain>
    </source>
</reference>
<evidence type="ECO:0000256" key="4">
    <source>
        <dbReference type="ARBA" id="ARBA00022729"/>
    </source>
</evidence>
<dbReference type="PANTHER" id="PTHR31145:SF5">
    <property type="entry name" value="DUF907 DOMAIN PROTEIN (AFU_ORTHOLOGUE AFUA_2G06100)"/>
    <property type="match status" value="1"/>
</dbReference>
<gene>
    <name evidence="10" type="ORF">T310_3615</name>
</gene>
<keyword evidence="11" id="KW-1185">Reference proteome</keyword>
<evidence type="ECO:0000313" key="11">
    <source>
        <dbReference type="Proteomes" id="UP000053958"/>
    </source>
</evidence>
<dbReference type="GO" id="GO:0016020">
    <property type="term" value="C:membrane"/>
    <property type="evidence" value="ECO:0007669"/>
    <property type="project" value="UniProtKB-SubCell"/>
</dbReference>